<evidence type="ECO:0000313" key="4">
    <source>
        <dbReference type="Proteomes" id="UP000006514"/>
    </source>
</evidence>
<name>J0CW35_AURST</name>
<dbReference type="AlphaFoldDB" id="J0CW35"/>
<sequence>MHVDALILRRSTRVRQANAGATAVTSPTTPSPTSHLGRSADKQPKDAAPSNGGTRKPPNVDPALAEWVDICTGKKAVFEWVSKQKATALKNFVIKDTWVPFTRMHTEVEVLRAVGESYGFVRYLGHMVLPHRGLEQLALFSNAKNCPESWMCEDWLRVYLDGKEPYFNARVHQLIFYSTVGTSLTAIAHDPWAVAQSMKDVVTALYILFTKGWLHRDVALGNVIPLLDWEENTEDKIDSVWRAFDLDPRFEKLRGMFSHQRSVLSDFDQAVKWGVERAHPPSRSGTPAFLSGARSAAWVLRRDRIDTLFDDLESITWAHFYAVLRRIIEALKPTANEDNDNDNDNDNDSDSDSDDEAIDVDDSDEDADGDILEAGFAELEARHFETFNGDDGYTLTAVKEWILKYGSGDKPIGARVLATTWPLWRRMFRAANAARDIADDFAERLSKEGVPTFGQASAELQTALRQACKDVAFVYLEAINDTLANEFAQYDPFNGPSSDSNDSNPFV</sequence>
<organism evidence="3 4">
    <name type="scientific">Auricularia subglabra (strain TFB-10046 / SS5)</name>
    <name type="common">White-rot fungus</name>
    <name type="synonym">Auricularia delicata (strain TFB10046)</name>
    <dbReference type="NCBI Taxonomy" id="717982"/>
    <lineage>
        <taxon>Eukaryota</taxon>
        <taxon>Fungi</taxon>
        <taxon>Dikarya</taxon>
        <taxon>Basidiomycota</taxon>
        <taxon>Agaricomycotina</taxon>
        <taxon>Agaricomycetes</taxon>
        <taxon>Auriculariales</taxon>
        <taxon>Auriculariaceae</taxon>
        <taxon>Auricularia</taxon>
    </lineage>
</organism>
<reference evidence="4" key="1">
    <citation type="journal article" date="2012" name="Science">
        <title>The Paleozoic origin of enzymatic lignin decomposition reconstructed from 31 fungal genomes.</title>
        <authorList>
            <person name="Floudas D."/>
            <person name="Binder M."/>
            <person name="Riley R."/>
            <person name="Barry K."/>
            <person name="Blanchette R.A."/>
            <person name="Henrissat B."/>
            <person name="Martinez A.T."/>
            <person name="Otillar R."/>
            <person name="Spatafora J.W."/>
            <person name="Yadav J.S."/>
            <person name="Aerts A."/>
            <person name="Benoit I."/>
            <person name="Boyd A."/>
            <person name="Carlson A."/>
            <person name="Copeland A."/>
            <person name="Coutinho P.M."/>
            <person name="de Vries R.P."/>
            <person name="Ferreira P."/>
            <person name="Findley K."/>
            <person name="Foster B."/>
            <person name="Gaskell J."/>
            <person name="Glotzer D."/>
            <person name="Gorecki P."/>
            <person name="Heitman J."/>
            <person name="Hesse C."/>
            <person name="Hori C."/>
            <person name="Igarashi K."/>
            <person name="Jurgens J.A."/>
            <person name="Kallen N."/>
            <person name="Kersten P."/>
            <person name="Kohler A."/>
            <person name="Kuees U."/>
            <person name="Kumar T.K.A."/>
            <person name="Kuo A."/>
            <person name="LaButti K."/>
            <person name="Larrondo L.F."/>
            <person name="Lindquist E."/>
            <person name="Ling A."/>
            <person name="Lombard V."/>
            <person name="Lucas S."/>
            <person name="Lundell T."/>
            <person name="Martin R."/>
            <person name="McLaughlin D.J."/>
            <person name="Morgenstern I."/>
            <person name="Morin E."/>
            <person name="Murat C."/>
            <person name="Nagy L.G."/>
            <person name="Nolan M."/>
            <person name="Ohm R.A."/>
            <person name="Patyshakuliyeva A."/>
            <person name="Rokas A."/>
            <person name="Ruiz-Duenas F.J."/>
            <person name="Sabat G."/>
            <person name="Salamov A."/>
            <person name="Samejima M."/>
            <person name="Schmutz J."/>
            <person name="Slot J.C."/>
            <person name="St John F."/>
            <person name="Stenlid J."/>
            <person name="Sun H."/>
            <person name="Sun S."/>
            <person name="Syed K."/>
            <person name="Tsang A."/>
            <person name="Wiebenga A."/>
            <person name="Young D."/>
            <person name="Pisabarro A."/>
            <person name="Eastwood D.C."/>
            <person name="Martin F."/>
            <person name="Cullen D."/>
            <person name="Grigoriev I.V."/>
            <person name="Hibbett D.S."/>
        </authorList>
    </citation>
    <scope>NUCLEOTIDE SEQUENCE [LARGE SCALE GENOMIC DNA]</scope>
    <source>
        <strain evidence="4">TFB10046</strain>
    </source>
</reference>
<gene>
    <name evidence="3" type="ORF">AURDEDRAFT_155018</name>
</gene>
<feature type="compositionally biased region" description="Acidic residues" evidence="1">
    <location>
        <begin position="337"/>
        <end position="366"/>
    </location>
</feature>
<dbReference type="InParanoid" id="J0CW35"/>
<keyword evidence="4" id="KW-1185">Reference proteome</keyword>
<feature type="region of interest" description="Disordered" evidence="1">
    <location>
        <begin position="14"/>
        <end position="60"/>
    </location>
</feature>
<dbReference type="InterPro" id="IPR040976">
    <property type="entry name" value="Pkinase_fungal"/>
</dbReference>
<dbReference type="KEGG" id="adl:AURDEDRAFT_155018"/>
<feature type="region of interest" description="Disordered" evidence="1">
    <location>
        <begin position="335"/>
        <end position="366"/>
    </location>
</feature>
<proteinExistence type="predicted"/>
<feature type="domain" description="Fungal-type protein kinase" evidence="2">
    <location>
        <begin position="84"/>
        <end position="319"/>
    </location>
</feature>
<dbReference type="OrthoDB" id="5584477at2759"/>
<feature type="compositionally biased region" description="Low complexity" evidence="1">
    <location>
        <begin position="25"/>
        <end position="34"/>
    </location>
</feature>
<dbReference type="SUPFAM" id="SSF56112">
    <property type="entry name" value="Protein kinase-like (PK-like)"/>
    <property type="match status" value="1"/>
</dbReference>
<protein>
    <recommendedName>
        <fullName evidence="2">Fungal-type protein kinase domain-containing protein</fullName>
    </recommendedName>
</protein>
<dbReference type="Proteomes" id="UP000006514">
    <property type="component" value="Unassembled WGS sequence"/>
</dbReference>
<dbReference type="Pfam" id="PF17667">
    <property type="entry name" value="Pkinase_fungal"/>
    <property type="match status" value="1"/>
</dbReference>
<evidence type="ECO:0000313" key="3">
    <source>
        <dbReference type="EMBL" id="EJD34708.1"/>
    </source>
</evidence>
<evidence type="ECO:0000259" key="2">
    <source>
        <dbReference type="Pfam" id="PF17667"/>
    </source>
</evidence>
<accession>J0CW35</accession>
<evidence type="ECO:0000256" key="1">
    <source>
        <dbReference type="SAM" id="MobiDB-lite"/>
    </source>
</evidence>
<dbReference type="InterPro" id="IPR011009">
    <property type="entry name" value="Kinase-like_dom_sf"/>
</dbReference>
<dbReference type="EMBL" id="JH687926">
    <property type="protein sequence ID" value="EJD34708.1"/>
    <property type="molecule type" value="Genomic_DNA"/>
</dbReference>